<dbReference type="PROSITE" id="PS50042">
    <property type="entry name" value="CNMP_BINDING_3"/>
    <property type="match status" value="1"/>
</dbReference>
<evidence type="ECO:0000256" key="3">
    <source>
        <dbReference type="ARBA" id="ARBA00048132"/>
    </source>
</evidence>
<reference evidence="5" key="1">
    <citation type="submission" date="2020-02" db="EMBL/GenBank/DDBJ databases">
        <authorList>
            <person name="Meier V. D."/>
        </authorList>
    </citation>
    <scope>NUCLEOTIDE SEQUENCE</scope>
    <source>
        <strain evidence="5">AVDCRST_MAG53</strain>
    </source>
</reference>
<dbReference type="GO" id="GO:0004791">
    <property type="term" value="F:thioredoxin-disulfide reductase (NADPH) activity"/>
    <property type="evidence" value="ECO:0007669"/>
    <property type="project" value="UniProtKB-EC"/>
</dbReference>
<evidence type="ECO:0000313" key="5">
    <source>
        <dbReference type="EMBL" id="CAA9472554.1"/>
    </source>
</evidence>
<dbReference type="Pfam" id="PF07992">
    <property type="entry name" value="Pyr_redox_2"/>
    <property type="match status" value="1"/>
</dbReference>
<feature type="domain" description="Cyclic nucleotide-binding" evidence="4">
    <location>
        <begin position="43"/>
        <end position="135"/>
    </location>
</feature>
<dbReference type="SUPFAM" id="SSF51206">
    <property type="entry name" value="cAMP-binding domain-like"/>
    <property type="match status" value="1"/>
</dbReference>
<organism evidence="5">
    <name type="scientific">uncultured Solirubrobacteraceae bacterium</name>
    <dbReference type="NCBI Taxonomy" id="1162706"/>
    <lineage>
        <taxon>Bacteria</taxon>
        <taxon>Bacillati</taxon>
        <taxon>Actinomycetota</taxon>
        <taxon>Thermoleophilia</taxon>
        <taxon>Solirubrobacterales</taxon>
        <taxon>Solirubrobacteraceae</taxon>
        <taxon>environmental samples</taxon>
    </lineage>
</organism>
<dbReference type="Pfam" id="PF00027">
    <property type="entry name" value="cNMP_binding"/>
    <property type="match status" value="1"/>
</dbReference>
<accession>A0A6J4RNM5</accession>
<name>A0A6J4RNM5_9ACTN</name>
<dbReference type="InterPro" id="IPR050097">
    <property type="entry name" value="Ferredoxin-NADP_redctase_2"/>
</dbReference>
<dbReference type="InterPro" id="IPR036188">
    <property type="entry name" value="FAD/NAD-bd_sf"/>
</dbReference>
<dbReference type="PANTHER" id="PTHR48105">
    <property type="entry name" value="THIOREDOXIN REDUCTASE 1-RELATED-RELATED"/>
    <property type="match status" value="1"/>
</dbReference>
<dbReference type="CDD" id="cd00038">
    <property type="entry name" value="CAP_ED"/>
    <property type="match status" value="1"/>
</dbReference>
<comment type="catalytic activity">
    <reaction evidence="3">
        <text>[thioredoxin]-dithiol + NADP(+) = [thioredoxin]-disulfide + NADPH + H(+)</text>
        <dbReference type="Rhea" id="RHEA:20345"/>
        <dbReference type="Rhea" id="RHEA-COMP:10698"/>
        <dbReference type="Rhea" id="RHEA-COMP:10700"/>
        <dbReference type="ChEBI" id="CHEBI:15378"/>
        <dbReference type="ChEBI" id="CHEBI:29950"/>
        <dbReference type="ChEBI" id="CHEBI:50058"/>
        <dbReference type="ChEBI" id="CHEBI:57783"/>
        <dbReference type="ChEBI" id="CHEBI:58349"/>
        <dbReference type="EC" id="1.8.1.9"/>
    </reaction>
</comment>
<evidence type="ECO:0000256" key="1">
    <source>
        <dbReference type="ARBA" id="ARBA00022630"/>
    </source>
</evidence>
<dbReference type="AlphaFoldDB" id="A0A6J4RNM5"/>
<proteinExistence type="predicted"/>
<sequence length="551" mass="58071">MSNVREAHQEYARPVARASSPTLSAAQLATLREHGAERTAAVGDVLFRVGDRRYPFIAIIEGEAVVLDAAGHEIVRHGASGFLGEMNLMTGQTVYLTALVAQPMRYIAVDREALRPLLFEDGPLGDVLLSAFMARREALQQRQDVGVEIVGPRSSEPTRRIVEYARRNRLPFAWRDTEQPDGAAFSTLIAGLERGELPLVRLPGGPELRGPSTGELSRALGIGLELGGLEEVDLLVVGGGPAGLGAAVYGASEGLSTLVVEGTALGGQAGTSRRIENYLGFPAGISGAELTSRAVTQARKFGARTATPYRAVSLRPGTDRHVVALEDEHEVAAGAVLLATGAEYRRLPVAGLDEYEGTSVFYAAGPPEAQRCGAARVGVVGGGNSAAQAAVWLARGGALVTLLHRRGNLRETMSEYLVLELERYGVAVRDRSEVAELHGADGQLEAVTLRDGERHALSFLFLFLGAAPCTDWLGDVVARDAKGFVLTGADAGAEGLLETSVPGIFAAGDVRSGSIKRCATAVGEGAMVVQFVHERFSGQHRTRAAAAASPT</sequence>
<protein>
    <submittedName>
        <fullName evidence="5">Thioredoxin reductase</fullName>
        <ecNumber evidence="5">1.8.1.9</ecNumber>
    </submittedName>
</protein>
<dbReference type="SUPFAM" id="SSF51905">
    <property type="entry name" value="FAD/NAD(P)-binding domain"/>
    <property type="match status" value="1"/>
</dbReference>
<dbReference type="Gene3D" id="2.60.120.10">
    <property type="entry name" value="Jelly Rolls"/>
    <property type="match status" value="1"/>
</dbReference>
<dbReference type="Gene3D" id="3.50.50.60">
    <property type="entry name" value="FAD/NAD(P)-binding domain"/>
    <property type="match status" value="2"/>
</dbReference>
<dbReference type="EC" id="1.8.1.9" evidence="5"/>
<dbReference type="InterPro" id="IPR018490">
    <property type="entry name" value="cNMP-bd_dom_sf"/>
</dbReference>
<evidence type="ECO:0000259" key="4">
    <source>
        <dbReference type="PROSITE" id="PS50042"/>
    </source>
</evidence>
<dbReference type="InterPro" id="IPR023753">
    <property type="entry name" value="FAD/NAD-binding_dom"/>
</dbReference>
<evidence type="ECO:0000256" key="2">
    <source>
        <dbReference type="ARBA" id="ARBA00023002"/>
    </source>
</evidence>
<dbReference type="EMBL" id="CADCVR010000002">
    <property type="protein sequence ID" value="CAA9472554.1"/>
    <property type="molecule type" value="Genomic_DNA"/>
</dbReference>
<dbReference type="PRINTS" id="PR00469">
    <property type="entry name" value="PNDRDTASEII"/>
</dbReference>
<dbReference type="InterPro" id="IPR000595">
    <property type="entry name" value="cNMP-bd_dom"/>
</dbReference>
<keyword evidence="2 5" id="KW-0560">Oxidoreductase</keyword>
<dbReference type="InterPro" id="IPR014710">
    <property type="entry name" value="RmlC-like_jellyroll"/>
</dbReference>
<gene>
    <name evidence="5" type="ORF">AVDCRST_MAG53-2</name>
</gene>
<keyword evidence="1" id="KW-0285">Flavoprotein</keyword>
<dbReference type="PRINTS" id="PR00368">
    <property type="entry name" value="FADPNR"/>
</dbReference>